<dbReference type="Pfam" id="PF12900">
    <property type="entry name" value="Pyridox_ox_2"/>
    <property type="match status" value="1"/>
</dbReference>
<protein>
    <recommendedName>
        <fullName evidence="3">Pyridoxamine 5'-phosphate oxidase family protein</fullName>
    </recommendedName>
</protein>
<keyword evidence="2" id="KW-1185">Reference proteome</keyword>
<dbReference type="Gene3D" id="2.30.110.10">
    <property type="entry name" value="Electron Transport, Fmn-binding Protein, Chain A"/>
    <property type="match status" value="1"/>
</dbReference>
<dbReference type="PANTHER" id="PTHR34071:SF2">
    <property type="entry name" value="FLAVIN-NUCLEOTIDE-BINDING PROTEIN"/>
    <property type="match status" value="1"/>
</dbReference>
<evidence type="ECO:0000313" key="1">
    <source>
        <dbReference type="EMBL" id="KRM30494.1"/>
    </source>
</evidence>
<evidence type="ECO:0000313" key="2">
    <source>
        <dbReference type="Proteomes" id="UP000051236"/>
    </source>
</evidence>
<dbReference type="PATRIC" id="fig|1423734.3.peg.1646"/>
<gene>
    <name evidence="1" type="ORF">FC83_GL001627</name>
</gene>
<dbReference type="Proteomes" id="UP000051236">
    <property type="component" value="Unassembled WGS sequence"/>
</dbReference>
<dbReference type="PANTHER" id="PTHR34071">
    <property type="entry name" value="5-NITROIMIDAZOLE ANTIBIOTICS RESISTANCE PROTEIN, NIMA-FAMILY-RELATED PROTEIN-RELATED"/>
    <property type="match status" value="1"/>
</dbReference>
<dbReference type="SUPFAM" id="SSF50475">
    <property type="entry name" value="FMN-binding split barrel"/>
    <property type="match status" value="1"/>
</dbReference>
<comment type="caution">
    <text evidence="1">The sequence shown here is derived from an EMBL/GenBank/DDBJ whole genome shotgun (WGS) entry which is preliminary data.</text>
</comment>
<dbReference type="InterPro" id="IPR012349">
    <property type="entry name" value="Split_barrel_FMN-bd"/>
</dbReference>
<dbReference type="OrthoDB" id="9794935at2"/>
<dbReference type="InterPro" id="IPR024747">
    <property type="entry name" value="Pyridox_Oxase-rel"/>
</dbReference>
<dbReference type="eggNOG" id="COG3467">
    <property type="taxonomic scope" value="Bacteria"/>
</dbReference>
<evidence type="ECO:0008006" key="3">
    <source>
        <dbReference type="Google" id="ProtNLM"/>
    </source>
</evidence>
<sequence length="166" mass="18685">MEKMRRQDRQVHDLKEIKATIQACHVVRLGLFDTTFPYIVPTNFGCEWVADHLIVYIHGARQGKKVRLIEHNPHVCMEMDTKHQLLPQGTKAPKYSFAYASVIGFGMAKIISDLPTKRHALGLLMYHETGKPLTAFDAIPDHVLQGTVVIQIDISELTCKAHAANS</sequence>
<accession>X0PDB3</accession>
<reference evidence="1 2" key="1">
    <citation type="journal article" date="2015" name="Genome Announc.">
        <title>Expanding the biotechnology potential of lactobacilli through comparative genomics of 213 strains and associated genera.</title>
        <authorList>
            <person name="Sun Z."/>
            <person name="Harris H.M."/>
            <person name="McCann A."/>
            <person name="Guo C."/>
            <person name="Argimon S."/>
            <person name="Zhang W."/>
            <person name="Yang X."/>
            <person name="Jeffery I.B."/>
            <person name="Cooney J.C."/>
            <person name="Kagawa T.F."/>
            <person name="Liu W."/>
            <person name="Song Y."/>
            <person name="Salvetti E."/>
            <person name="Wrobel A."/>
            <person name="Rasinkangas P."/>
            <person name="Parkhill J."/>
            <person name="Rea M.C."/>
            <person name="O'Sullivan O."/>
            <person name="Ritari J."/>
            <person name="Douillard F.P."/>
            <person name="Paul Ross R."/>
            <person name="Yang R."/>
            <person name="Briner A.E."/>
            <person name="Felis G.E."/>
            <person name="de Vos W.M."/>
            <person name="Barrangou R."/>
            <person name="Klaenhammer T.R."/>
            <person name="Caufield P.W."/>
            <person name="Cui Y."/>
            <person name="Zhang H."/>
            <person name="O'Toole P.W."/>
        </authorList>
    </citation>
    <scope>NUCLEOTIDE SEQUENCE [LARGE SCALE GENOMIC DNA]</scope>
    <source>
        <strain evidence="1 2">DSM 18527</strain>
    </source>
</reference>
<proteinExistence type="predicted"/>
<dbReference type="AlphaFoldDB" id="X0PDB3"/>
<organism evidence="1 2">
    <name type="scientific">Agrilactobacillus composti DSM 18527 = JCM 14202</name>
    <dbReference type="NCBI Taxonomy" id="1423734"/>
    <lineage>
        <taxon>Bacteria</taxon>
        <taxon>Bacillati</taxon>
        <taxon>Bacillota</taxon>
        <taxon>Bacilli</taxon>
        <taxon>Lactobacillales</taxon>
        <taxon>Lactobacillaceae</taxon>
        <taxon>Agrilactobacillus</taxon>
    </lineage>
</organism>
<dbReference type="EMBL" id="AZGA01000088">
    <property type="protein sequence ID" value="KRM30494.1"/>
    <property type="molecule type" value="Genomic_DNA"/>
</dbReference>
<dbReference type="RefSeq" id="WP_052004504.1">
    <property type="nucleotide sequence ID" value="NZ_AZGA01000088.1"/>
</dbReference>
<name>X0PDB3_9LACO</name>